<reference evidence="1 2" key="1">
    <citation type="submission" date="2014-04" db="EMBL/GenBank/DDBJ databases">
        <title>Evolutionary Origins and Diversification of the Mycorrhizal Mutualists.</title>
        <authorList>
            <consortium name="DOE Joint Genome Institute"/>
            <consortium name="Mycorrhizal Genomics Consortium"/>
            <person name="Kohler A."/>
            <person name="Kuo A."/>
            <person name="Nagy L.G."/>
            <person name="Floudas D."/>
            <person name="Copeland A."/>
            <person name="Barry K.W."/>
            <person name="Cichocki N."/>
            <person name="Veneault-Fourrey C."/>
            <person name="LaButti K."/>
            <person name="Lindquist E.A."/>
            <person name="Lipzen A."/>
            <person name="Lundell T."/>
            <person name="Morin E."/>
            <person name="Murat C."/>
            <person name="Riley R."/>
            <person name="Ohm R."/>
            <person name="Sun H."/>
            <person name="Tunlid A."/>
            <person name="Henrissat B."/>
            <person name="Grigoriev I.V."/>
            <person name="Hibbett D.S."/>
            <person name="Martin F."/>
        </authorList>
    </citation>
    <scope>NUCLEOTIDE SEQUENCE [LARGE SCALE GENOMIC DNA]</scope>
    <source>
        <strain evidence="1 2">FD-317 M1</strain>
    </source>
</reference>
<evidence type="ECO:0000313" key="2">
    <source>
        <dbReference type="Proteomes" id="UP000053593"/>
    </source>
</evidence>
<organism evidence="1 2">
    <name type="scientific">Collybiopsis luxurians FD-317 M1</name>
    <dbReference type="NCBI Taxonomy" id="944289"/>
    <lineage>
        <taxon>Eukaryota</taxon>
        <taxon>Fungi</taxon>
        <taxon>Dikarya</taxon>
        <taxon>Basidiomycota</taxon>
        <taxon>Agaricomycotina</taxon>
        <taxon>Agaricomycetes</taxon>
        <taxon>Agaricomycetidae</taxon>
        <taxon>Agaricales</taxon>
        <taxon>Marasmiineae</taxon>
        <taxon>Omphalotaceae</taxon>
        <taxon>Collybiopsis</taxon>
        <taxon>Collybiopsis luxurians</taxon>
    </lineage>
</organism>
<gene>
    <name evidence="1" type="ORF">GYMLUDRAFT_242753</name>
</gene>
<sequence length="260" mass="28607">MTIQPLKAPILSYRFIPYAPGTLPWGPNLWRGQSLGSFGFLPNKAAIAQTVKLLAITALGRNVNASLVWTAAALDVFDAVNYSREKTRNESKDEFVGQTDNSPNISANIDAQCTVKSSSSPYPPRIYTFFRPTMTTTKRLYEIYDVRLTVGALVSLLRMLFMLFKSSKTVPATGGTPFAAEIKQGAQTNTFLESKTCTIKTLFIPPMLPLPTSNELVAKRTPESCSKSVRLPPIMESGRQPPVKLPSIRSLLSDTTTLRD</sequence>
<accession>A0A0D0C3C8</accession>
<protein>
    <submittedName>
        <fullName evidence="1">Uncharacterized protein</fullName>
    </submittedName>
</protein>
<dbReference type="HOGENOM" id="CLU_1069811_0_0_1"/>
<dbReference type="EMBL" id="KN834767">
    <property type="protein sequence ID" value="KIK62606.1"/>
    <property type="molecule type" value="Genomic_DNA"/>
</dbReference>
<keyword evidence="2" id="KW-1185">Reference proteome</keyword>
<dbReference type="Proteomes" id="UP000053593">
    <property type="component" value="Unassembled WGS sequence"/>
</dbReference>
<proteinExistence type="predicted"/>
<name>A0A0D0C3C8_9AGAR</name>
<evidence type="ECO:0000313" key="1">
    <source>
        <dbReference type="EMBL" id="KIK62606.1"/>
    </source>
</evidence>
<dbReference type="AlphaFoldDB" id="A0A0D0C3C8"/>